<name>A0ABR9LNM7_9ACTN</name>
<accession>A0ABR9LNM7</accession>
<dbReference type="SFLD" id="SFLDS00003">
    <property type="entry name" value="Haloacid_Dehalogenase"/>
    <property type="match status" value="1"/>
</dbReference>
<protein>
    <submittedName>
        <fullName evidence="1">HAD superfamily hydrolase (TIGR01509 family)</fullName>
    </submittedName>
</protein>
<dbReference type="PANTHER" id="PTHR43481">
    <property type="entry name" value="FRUCTOSE-1-PHOSPHATE PHOSPHATASE"/>
    <property type="match status" value="1"/>
</dbReference>
<dbReference type="SFLD" id="SFLDG01129">
    <property type="entry name" value="C1.5:_HAD__Beta-PGM__Phosphata"/>
    <property type="match status" value="1"/>
</dbReference>
<gene>
    <name evidence="1" type="ORF">H4W80_000518</name>
</gene>
<dbReference type="RefSeq" id="WP_192783564.1">
    <property type="nucleotide sequence ID" value="NZ_JADBEK010000001.1"/>
</dbReference>
<sequence>MESTATPITLPLSLDQIGGLIFDLDGTLVDTRSVNRAALGMILATHDIDLTGVPRPPQGTAFTDWVRLLADHGRLPRGMSPERFKELGERAVIEQAALAPVIEPVAALARWAHGLEPRLPAAVATGSSQPVASALLTGGGLAGLFNVVITREHVARGKPAPDLFLAAADRLAAPPHTCVVLEDTDLGFEAARRAGMVAVDIRPYRELSRGPVT</sequence>
<dbReference type="InterPro" id="IPR051806">
    <property type="entry name" value="HAD-like_SPP"/>
</dbReference>
<dbReference type="SUPFAM" id="SSF56784">
    <property type="entry name" value="HAD-like"/>
    <property type="match status" value="1"/>
</dbReference>
<reference evidence="1 2" key="1">
    <citation type="submission" date="2020-10" db="EMBL/GenBank/DDBJ databases">
        <title>Sequencing the genomes of 1000 actinobacteria strains.</title>
        <authorList>
            <person name="Klenk H.-P."/>
        </authorList>
    </citation>
    <scope>NUCLEOTIDE SEQUENCE [LARGE SCALE GENOMIC DNA]</scope>
    <source>
        <strain evidence="1 2">DSM 43173</strain>
    </source>
</reference>
<dbReference type="InterPro" id="IPR023198">
    <property type="entry name" value="PGP-like_dom2"/>
</dbReference>
<dbReference type="NCBIfam" id="TIGR01509">
    <property type="entry name" value="HAD-SF-IA-v3"/>
    <property type="match status" value="1"/>
</dbReference>
<dbReference type="Pfam" id="PF00702">
    <property type="entry name" value="Hydrolase"/>
    <property type="match status" value="1"/>
</dbReference>
<dbReference type="InterPro" id="IPR023214">
    <property type="entry name" value="HAD_sf"/>
</dbReference>
<evidence type="ECO:0000313" key="1">
    <source>
        <dbReference type="EMBL" id="MBE1582260.1"/>
    </source>
</evidence>
<evidence type="ECO:0000313" key="2">
    <source>
        <dbReference type="Proteomes" id="UP000633509"/>
    </source>
</evidence>
<dbReference type="Proteomes" id="UP000633509">
    <property type="component" value="Unassembled WGS sequence"/>
</dbReference>
<dbReference type="Gene3D" id="1.10.150.240">
    <property type="entry name" value="Putative phosphatase, domain 2"/>
    <property type="match status" value="1"/>
</dbReference>
<organism evidence="1 2">
    <name type="scientific">Nonomuraea angiospora</name>
    <dbReference type="NCBI Taxonomy" id="46172"/>
    <lineage>
        <taxon>Bacteria</taxon>
        <taxon>Bacillati</taxon>
        <taxon>Actinomycetota</taxon>
        <taxon>Actinomycetes</taxon>
        <taxon>Streptosporangiales</taxon>
        <taxon>Streptosporangiaceae</taxon>
        <taxon>Nonomuraea</taxon>
    </lineage>
</organism>
<dbReference type="Gene3D" id="3.40.50.1000">
    <property type="entry name" value="HAD superfamily/HAD-like"/>
    <property type="match status" value="1"/>
</dbReference>
<keyword evidence="1" id="KW-0378">Hydrolase</keyword>
<comment type="caution">
    <text evidence="1">The sequence shown here is derived from an EMBL/GenBank/DDBJ whole genome shotgun (WGS) entry which is preliminary data.</text>
</comment>
<dbReference type="InterPro" id="IPR036412">
    <property type="entry name" value="HAD-like_sf"/>
</dbReference>
<dbReference type="GO" id="GO:0016787">
    <property type="term" value="F:hydrolase activity"/>
    <property type="evidence" value="ECO:0007669"/>
    <property type="project" value="UniProtKB-KW"/>
</dbReference>
<keyword evidence="2" id="KW-1185">Reference proteome</keyword>
<dbReference type="PANTHER" id="PTHR43481:SF4">
    <property type="entry name" value="GLYCEROL-1-PHOSPHATE PHOSPHOHYDROLASE 1-RELATED"/>
    <property type="match status" value="1"/>
</dbReference>
<dbReference type="InterPro" id="IPR006439">
    <property type="entry name" value="HAD-SF_hydro_IA"/>
</dbReference>
<dbReference type="EMBL" id="JADBEK010000001">
    <property type="protein sequence ID" value="MBE1582260.1"/>
    <property type="molecule type" value="Genomic_DNA"/>
</dbReference>
<proteinExistence type="predicted"/>